<dbReference type="EMBL" id="JANAWD010000040">
    <property type="protein sequence ID" value="KAJ3489708.1"/>
    <property type="molecule type" value="Genomic_DNA"/>
</dbReference>
<dbReference type="PANTHER" id="PTHR46462:SF3">
    <property type="entry name" value="UPSET, ISOFORM A"/>
    <property type="match status" value="1"/>
</dbReference>
<feature type="compositionally biased region" description="Low complexity" evidence="2">
    <location>
        <begin position="1032"/>
        <end position="1046"/>
    </location>
</feature>
<evidence type="ECO:0000256" key="2">
    <source>
        <dbReference type="SAM" id="MobiDB-lite"/>
    </source>
</evidence>
<reference evidence="3" key="1">
    <citation type="submission" date="2022-07" db="EMBL/GenBank/DDBJ databases">
        <title>Genome Sequence of Physisporinus lineatus.</title>
        <authorList>
            <person name="Buettner E."/>
        </authorList>
    </citation>
    <scope>NUCLEOTIDE SEQUENCE</scope>
    <source>
        <strain evidence="3">VT162</strain>
    </source>
</reference>
<sequence>MYSDKQVPEKWRCWECEPRKVDKERAVRIQQMQTRTRQPQPPPLDVDKHKRRVSPGVERKPRKPNSTVQIVDGVPLPIPKRKRRISVSSHQHQPQQHTTALTEDEHIDIDEPASNAYIHIDTDLVPNTHTRDRLKRLAQHWRGHTALDSPSSLDPILLDQDAFPNLNLSQTTLRPLPVSAYSNSLSSNSNPSVLPPTTPKPFVHLLGPPLDVALDARTTGQESRFVRNGCRPNAILRPLICQRRQHRENGCDPSPSSSELDTLSFGVFALRDLKANEESSWVGSGTMVVRLPFASPLEFHSCHLSSSPYRLEQFRNQMSSMLHTLSSTFITCACGSKARDCALTRLAEFVDNQTPLTPSPSPPSLRQENKFFRDNIDREADRTRDVLVDLGPLVGSQRGFKTRERIPMSGGMSGVEMVSSAAALDPYLDASPGAGPSKLPHTGTAPIDKPACSARKGKARASDDEIELPEVSSRKGRKSSGKYHVNALNAATCTHPLALDGSKPHRIRRKTSGGSTQSEAMSRSTSDDSSSTTKVEEYQMPPKMRKLWMHRSVQALREKYGPGPPPAPDEVSEGAEGSSMMQVDDPEPPITNPMPPPPVPPAVLDPGPMLAPPMHDERLSPKPRVDIFSPGVVGPTPHYYGSRRSHSPLCVTTTHIPEREPTPPPRVVKINLDVIPVVPPKHVDTPSIRLPTPVPDPSPRSPSPVVRPPSPVDVILEDASPPAPSEQTSSNRDEEGEDVTMVDVTTEPPHINGTTATTPAEEQIVVSPRSPSPPPRSPSPSSRSPSPPPPKSPSLSKSPTPSPESPPPPLKSPSVKEVALPPASPTPTPKSPTPKSPTPKLPTPPPKSPSPPPPLPPPTKVKLSLKDFALRKRKQREEEAVKLASPVATQQTLPPEPELVEKPPAPQVSSIPPEPLATTLPLPESSVPVPQSNHVHPPANGDTISDPRVVNKMPPPVIEQPKPVHAVREDVLLNGIVGKGVPTDSSSLHAKVELIESGLPQPTVVVAEVKPVEPLKVEFPSLGKEGERNQRPPTSTSLAPPATPLLRQPSREDGEILSPPPQKPPPLAPRSHTPPTRPRFLSHSGAASPSSLSSLPPRRTVQSSSYRPSTQGSPPNSRIPSAPRALRNSGYSPPRSLAAPHHAPRGPSADRDRDWDRDRSWSSSRGRGRGSANGWSR</sequence>
<feature type="region of interest" description="Disordered" evidence="2">
    <location>
        <begin position="432"/>
        <end position="482"/>
    </location>
</feature>
<feature type="compositionally biased region" description="Basic and acidic residues" evidence="2">
    <location>
        <begin position="614"/>
        <end position="625"/>
    </location>
</feature>
<feature type="compositionally biased region" description="Basic and acidic residues" evidence="2">
    <location>
        <begin position="1148"/>
        <end position="1160"/>
    </location>
</feature>
<dbReference type="InterPro" id="IPR046341">
    <property type="entry name" value="SET_dom_sf"/>
</dbReference>
<dbReference type="Gene3D" id="2.170.270.10">
    <property type="entry name" value="SET domain"/>
    <property type="match status" value="1"/>
</dbReference>
<feature type="compositionally biased region" description="Low complexity" evidence="2">
    <location>
        <begin position="1081"/>
        <end position="1097"/>
    </location>
</feature>
<feature type="compositionally biased region" description="Pro residues" evidence="2">
    <location>
        <begin position="822"/>
        <end position="859"/>
    </location>
</feature>
<feature type="region of interest" description="Disordered" evidence="2">
    <location>
        <begin position="29"/>
        <end position="70"/>
    </location>
</feature>
<dbReference type="GO" id="GO:0006325">
    <property type="term" value="P:chromatin organization"/>
    <property type="evidence" value="ECO:0007669"/>
    <property type="project" value="UniProtKB-KW"/>
</dbReference>
<comment type="caution">
    <text evidence="3">The sequence shown here is derived from an EMBL/GenBank/DDBJ whole genome shotgun (WGS) entry which is preliminary data.</text>
</comment>
<keyword evidence="1" id="KW-0156">Chromatin regulator</keyword>
<dbReference type="GO" id="GO:0034967">
    <property type="term" value="C:Set3 complex"/>
    <property type="evidence" value="ECO:0007669"/>
    <property type="project" value="TreeGrafter"/>
</dbReference>
<feature type="compositionally biased region" description="Polar residues" evidence="2">
    <location>
        <begin position="512"/>
        <end position="521"/>
    </location>
</feature>
<feature type="region of interest" description="Disordered" evidence="2">
    <location>
        <begin position="496"/>
        <end position="630"/>
    </location>
</feature>
<protein>
    <submittedName>
        <fullName evidence="3">Uncharacterized protein</fullName>
    </submittedName>
</protein>
<dbReference type="GO" id="GO:0070210">
    <property type="term" value="C:Rpd3L-Expanded complex"/>
    <property type="evidence" value="ECO:0007669"/>
    <property type="project" value="TreeGrafter"/>
</dbReference>
<dbReference type="Proteomes" id="UP001212997">
    <property type="component" value="Unassembled WGS sequence"/>
</dbReference>
<dbReference type="AlphaFoldDB" id="A0AAD5V9P6"/>
<feature type="compositionally biased region" description="Basic and acidic residues" evidence="2">
    <location>
        <begin position="864"/>
        <end position="881"/>
    </location>
</feature>
<dbReference type="GO" id="GO:0006355">
    <property type="term" value="P:regulation of DNA-templated transcription"/>
    <property type="evidence" value="ECO:0007669"/>
    <property type="project" value="TreeGrafter"/>
</dbReference>
<feature type="compositionally biased region" description="Pro residues" evidence="2">
    <location>
        <begin position="800"/>
        <end position="811"/>
    </location>
</feature>
<feature type="compositionally biased region" description="Pro residues" evidence="2">
    <location>
        <begin position="692"/>
        <end position="711"/>
    </location>
</feature>
<evidence type="ECO:0000313" key="4">
    <source>
        <dbReference type="Proteomes" id="UP001212997"/>
    </source>
</evidence>
<feature type="compositionally biased region" description="Pro residues" evidence="2">
    <location>
        <begin position="1058"/>
        <end position="1068"/>
    </location>
</feature>
<name>A0AAD5V9P6_9APHY</name>
<feature type="compositionally biased region" description="Polar residues" evidence="2">
    <location>
        <begin position="1100"/>
        <end position="1119"/>
    </location>
</feature>
<feature type="compositionally biased region" description="Low complexity" evidence="2">
    <location>
        <begin position="1161"/>
        <end position="1177"/>
    </location>
</feature>
<proteinExistence type="predicted"/>
<organism evidence="3 4">
    <name type="scientific">Meripilus lineatus</name>
    <dbReference type="NCBI Taxonomy" id="2056292"/>
    <lineage>
        <taxon>Eukaryota</taxon>
        <taxon>Fungi</taxon>
        <taxon>Dikarya</taxon>
        <taxon>Basidiomycota</taxon>
        <taxon>Agaricomycotina</taxon>
        <taxon>Agaricomycetes</taxon>
        <taxon>Polyporales</taxon>
        <taxon>Meripilaceae</taxon>
        <taxon>Meripilus</taxon>
    </lineage>
</organism>
<evidence type="ECO:0000313" key="3">
    <source>
        <dbReference type="EMBL" id="KAJ3489708.1"/>
    </source>
</evidence>
<keyword evidence="4" id="KW-1185">Reference proteome</keyword>
<feature type="region of interest" description="Disordered" evidence="2">
    <location>
        <begin position="678"/>
        <end position="962"/>
    </location>
</feature>
<feature type="compositionally biased region" description="Low complexity" evidence="2">
    <location>
        <begin position="522"/>
        <end position="533"/>
    </location>
</feature>
<evidence type="ECO:0000256" key="1">
    <source>
        <dbReference type="ARBA" id="ARBA00022853"/>
    </source>
</evidence>
<gene>
    <name evidence="3" type="ORF">NLI96_g1924</name>
</gene>
<feature type="compositionally biased region" description="Pro residues" evidence="2">
    <location>
        <begin position="588"/>
        <end position="603"/>
    </location>
</feature>
<accession>A0AAD5V9P6</accession>
<feature type="region of interest" description="Disordered" evidence="2">
    <location>
        <begin position="1012"/>
        <end position="1177"/>
    </location>
</feature>
<dbReference type="PANTHER" id="PTHR46462">
    <property type="entry name" value="UPSET, ISOFORM A"/>
    <property type="match status" value="1"/>
</dbReference>